<dbReference type="PANTHER" id="PTHR43080">
    <property type="entry name" value="CBS DOMAIN-CONTAINING PROTEIN CBSX3, MITOCHONDRIAL"/>
    <property type="match status" value="1"/>
</dbReference>
<dbReference type="PANTHER" id="PTHR43080:SF2">
    <property type="entry name" value="CBS DOMAIN-CONTAINING PROTEIN"/>
    <property type="match status" value="1"/>
</dbReference>
<dbReference type="InterPro" id="IPR046342">
    <property type="entry name" value="CBS_dom_sf"/>
</dbReference>
<evidence type="ECO:0000313" key="6">
    <source>
        <dbReference type="Proteomes" id="UP000183561"/>
    </source>
</evidence>
<dbReference type="OrthoDB" id="9799454at2"/>
<evidence type="ECO:0000259" key="4">
    <source>
        <dbReference type="PROSITE" id="PS51371"/>
    </source>
</evidence>
<dbReference type="Proteomes" id="UP000183561">
    <property type="component" value="Unassembled WGS sequence"/>
</dbReference>
<gene>
    <name evidence="5" type="ORF">SAMN04490239_0461</name>
</gene>
<sequence length="187" mass="20159">MHTRHIMSSPVTTVSPSTAVDECLRIIARTGFTVLPVVDESQHLVGIVSEGDLLRAKFHSLPRADLSVSETMTTPVVAMTPDTDISDLASAMLRSGLRGIPIVHEHDVIGIVTRRDLLALLTMDDTRIAKDVQHRLDVYAGSRRWTVEITDGTVAITGLALDDPEREVVTALAAGVPGVADVQFTQS</sequence>
<dbReference type="CDD" id="cd02205">
    <property type="entry name" value="CBS_pair_SF"/>
    <property type="match status" value="1"/>
</dbReference>
<feature type="domain" description="CBS" evidence="4">
    <location>
        <begin position="7"/>
        <end position="63"/>
    </location>
</feature>
<dbReference type="InterPro" id="IPR007055">
    <property type="entry name" value="BON_dom"/>
</dbReference>
<dbReference type="SUPFAM" id="SSF54631">
    <property type="entry name" value="CBS-domain pair"/>
    <property type="match status" value="1"/>
</dbReference>
<dbReference type="PROSITE" id="PS50914">
    <property type="entry name" value="BON"/>
    <property type="match status" value="1"/>
</dbReference>
<name>A0A1H4ICY9_9NOCA</name>
<evidence type="ECO:0000259" key="3">
    <source>
        <dbReference type="PROSITE" id="PS50914"/>
    </source>
</evidence>
<reference evidence="6" key="1">
    <citation type="submission" date="2016-10" db="EMBL/GenBank/DDBJ databases">
        <authorList>
            <person name="Varghese N."/>
            <person name="Submissions S."/>
        </authorList>
    </citation>
    <scope>NUCLEOTIDE SEQUENCE [LARGE SCALE GENOMIC DNA]</scope>
    <source>
        <strain evidence="6">DSM 44498</strain>
    </source>
</reference>
<evidence type="ECO:0000256" key="1">
    <source>
        <dbReference type="ARBA" id="ARBA00023122"/>
    </source>
</evidence>
<feature type="domain" description="BON" evidence="3">
    <location>
        <begin position="124"/>
        <end position="187"/>
    </location>
</feature>
<evidence type="ECO:0000313" key="5">
    <source>
        <dbReference type="EMBL" id="SEB31891.1"/>
    </source>
</evidence>
<dbReference type="InterPro" id="IPR051257">
    <property type="entry name" value="Diverse_CBS-Domain"/>
</dbReference>
<dbReference type="Pfam" id="PF00571">
    <property type="entry name" value="CBS"/>
    <property type="match status" value="2"/>
</dbReference>
<dbReference type="Pfam" id="PF04972">
    <property type="entry name" value="BON"/>
    <property type="match status" value="1"/>
</dbReference>
<accession>A0A1H4ICY9</accession>
<organism evidence="5 6">
    <name type="scientific">Rhodococcus koreensis</name>
    <dbReference type="NCBI Taxonomy" id="99653"/>
    <lineage>
        <taxon>Bacteria</taxon>
        <taxon>Bacillati</taxon>
        <taxon>Actinomycetota</taxon>
        <taxon>Actinomycetes</taxon>
        <taxon>Mycobacteriales</taxon>
        <taxon>Nocardiaceae</taxon>
        <taxon>Rhodococcus</taxon>
    </lineage>
</organism>
<evidence type="ECO:0000256" key="2">
    <source>
        <dbReference type="PROSITE-ProRule" id="PRU00703"/>
    </source>
</evidence>
<dbReference type="InterPro" id="IPR000644">
    <property type="entry name" value="CBS_dom"/>
</dbReference>
<dbReference type="EMBL" id="FNSV01000002">
    <property type="protein sequence ID" value="SEB31891.1"/>
    <property type="molecule type" value="Genomic_DNA"/>
</dbReference>
<protein>
    <submittedName>
        <fullName evidence="5">BON domain-containing protein</fullName>
    </submittedName>
</protein>
<keyword evidence="1 2" id="KW-0129">CBS domain</keyword>
<dbReference type="RefSeq" id="WP_072950835.1">
    <property type="nucleotide sequence ID" value="NZ_FNSV01000002.1"/>
</dbReference>
<feature type="domain" description="CBS" evidence="4">
    <location>
        <begin position="72"/>
        <end position="128"/>
    </location>
</feature>
<dbReference type="SMART" id="SM00116">
    <property type="entry name" value="CBS"/>
    <property type="match status" value="2"/>
</dbReference>
<dbReference type="Gene3D" id="3.10.580.10">
    <property type="entry name" value="CBS-domain"/>
    <property type="match status" value="1"/>
</dbReference>
<proteinExistence type="predicted"/>
<dbReference type="PROSITE" id="PS51371">
    <property type="entry name" value="CBS"/>
    <property type="match status" value="2"/>
</dbReference>
<keyword evidence="6" id="KW-1185">Reference proteome</keyword>
<dbReference type="AlphaFoldDB" id="A0A1H4ICY9"/>